<protein>
    <submittedName>
        <fullName evidence="3">Uncharacterized protein</fullName>
    </submittedName>
</protein>
<accession>A0A2V2N9S1</accession>
<dbReference type="RefSeq" id="WP_109940186.1">
    <property type="nucleotide sequence ID" value="NZ_CP176366.1"/>
</dbReference>
<dbReference type="InterPro" id="IPR006626">
    <property type="entry name" value="PbH1"/>
</dbReference>
<dbReference type="OrthoDB" id="117818at2157"/>
<name>A0A2V2N9S1_9EURY</name>
<dbReference type="AlphaFoldDB" id="A0A2V2N9S1"/>
<evidence type="ECO:0000259" key="2">
    <source>
        <dbReference type="Pfam" id="PF13229"/>
    </source>
</evidence>
<evidence type="ECO:0000313" key="4">
    <source>
        <dbReference type="Proteomes" id="UP000245934"/>
    </source>
</evidence>
<dbReference type="Pfam" id="PF13229">
    <property type="entry name" value="Beta_helix"/>
    <property type="match status" value="2"/>
</dbReference>
<keyword evidence="4" id="KW-1185">Reference proteome</keyword>
<dbReference type="Gene3D" id="2.160.20.10">
    <property type="entry name" value="Single-stranded right-handed beta-helix, Pectin lyase-like"/>
    <property type="match status" value="3"/>
</dbReference>
<dbReference type="SUPFAM" id="SSF63446">
    <property type="entry name" value="Type I dockerin domain"/>
    <property type="match status" value="1"/>
</dbReference>
<feature type="domain" description="Right handed beta helix" evidence="2">
    <location>
        <begin position="71"/>
        <end position="202"/>
    </location>
</feature>
<dbReference type="InterPro" id="IPR036439">
    <property type="entry name" value="Dockerin_dom_sf"/>
</dbReference>
<feature type="domain" description="Periplasmic copper-binding protein NosD beta helix" evidence="1">
    <location>
        <begin position="438"/>
        <end position="632"/>
    </location>
</feature>
<dbReference type="SMART" id="SM00710">
    <property type="entry name" value="PbH1"/>
    <property type="match status" value="16"/>
</dbReference>
<gene>
    <name evidence="3" type="ORF">DLD82_05970</name>
</gene>
<dbReference type="Proteomes" id="UP000245934">
    <property type="component" value="Unassembled WGS sequence"/>
</dbReference>
<dbReference type="InterPro" id="IPR011050">
    <property type="entry name" value="Pectin_lyase_fold/virulence"/>
</dbReference>
<organism evidence="3 4">
    <name type="scientific">Methanospirillum stamsii</name>
    <dbReference type="NCBI Taxonomy" id="1277351"/>
    <lineage>
        <taxon>Archaea</taxon>
        <taxon>Methanobacteriati</taxon>
        <taxon>Methanobacteriota</taxon>
        <taxon>Stenosarchaea group</taxon>
        <taxon>Methanomicrobia</taxon>
        <taxon>Methanomicrobiales</taxon>
        <taxon>Methanospirillaceae</taxon>
        <taxon>Methanospirillum</taxon>
    </lineage>
</organism>
<dbReference type="Gene3D" id="1.10.1330.10">
    <property type="entry name" value="Dockerin domain"/>
    <property type="match status" value="1"/>
</dbReference>
<dbReference type="SUPFAM" id="SSF51126">
    <property type="entry name" value="Pectin lyase-like"/>
    <property type="match status" value="2"/>
</dbReference>
<dbReference type="InterPro" id="IPR039448">
    <property type="entry name" value="Beta_helix"/>
</dbReference>
<feature type="domain" description="Right handed beta helix" evidence="2">
    <location>
        <begin position="213"/>
        <end position="359"/>
    </location>
</feature>
<proteinExistence type="predicted"/>
<dbReference type="GO" id="GO:0000272">
    <property type="term" value="P:polysaccharide catabolic process"/>
    <property type="evidence" value="ECO:0007669"/>
    <property type="project" value="InterPro"/>
</dbReference>
<dbReference type="InterPro" id="IPR012334">
    <property type="entry name" value="Pectin_lyas_fold"/>
</dbReference>
<evidence type="ECO:0000259" key="1">
    <source>
        <dbReference type="Pfam" id="PF05048"/>
    </source>
</evidence>
<evidence type="ECO:0000313" key="3">
    <source>
        <dbReference type="EMBL" id="PWR75325.1"/>
    </source>
</evidence>
<dbReference type="EMBL" id="QGMZ01000011">
    <property type="protein sequence ID" value="PWR75325.1"/>
    <property type="molecule type" value="Genomic_DNA"/>
</dbReference>
<dbReference type="Pfam" id="PF05048">
    <property type="entry name" value="NosD"/>
    <property type="match status" value="1"/>
</dbReference>
<reference evidence="3 4" key="1">
    <citation type="submission" date="2018-05" db="EMBL/GenBank/DDBJ databases">
        <title>Draft genome of Methanospirillum stamsii Pt1.</title>
        <authorList>
            <person name="Dueholm M.S."/>
            <person name="Nielsen P.H."/>
            <person name="Bakmann L.F."/>
            <person name="Otzen D.E."/>
        </authorList>
    </citation>
    <scope>NUCLEOTIDE SEQUENCE [LARGE SCALE GENOMIC DNA]</scope>
    <source>
        <strain evidence="3 4">Pt1</strain>
    </source>
</reference>
<dbReference type="InterPro" id="IPR007742">
    <property type="entry name" value="NosD_dom"/>
</dbReference>
<dbReference type="GeneID" id="97610747"/>
<sequence length="728" mass="79219">MNMRQEISWEKQITYLALGALWITLFLFPIIASADVNISVNESVDDESNPFIIDKFPVIIEKPGDYYLTSSFTSNNTSISIRTSDVSINGMGNSIGGNYSAGAIGIDVGGSPIQLQNITLKNITLQEFDIGINCDLLSDCSISNVSLISNLRAGFQAANSSSFLFTDNEVKKNYNDITGGYGITVTNSHNMIFKDNLVNGNGKSDKSKSGGYFISNSTYCEIINSKISTNPGTGLRATSGSDDLVIKNCEISYNSGNGIISTESDRIEISDNVLEKNKGNNIDISSAIELSLKNNKINSGTIGLSIANTEHLTLSGNSLTNNRIGFDISGSDIRHFIHQVDNTNTINSRALIYLYNEKNKKIGHMNNPGMIVAVNCSDLTISDMVLSKTGAAILLAGCQNTSVEDVSFMDNGIGIRTDFNCKNITLDRLHAERNMVCGYYLSETRQFILQNLYGQENPLGIFLKNSHNGTIQKISMTQMSGVKNRLPSGLTMSNCSDIIVEHSDFSECSYAGLISDSQNIIISNNSFLKNSYAGAVILSGPTELTNNSIALNKESGVIFRAKNSLISGNSIKNNENHGLNMIESKENTISQNIFNNNDNILLTGSNTDNAWNESSKGTPASLEGGNFWGNPDNQGYSDVCVSDSSGYCMDPYIMDEYNIDYRPLSSAYTGYSILQISDINENGKQDLQDVVAFMKKISSGDTNPSYDFSNDGRVNLQDVVALFQLVSQ</sequence>
<comment type="caution">
    <text evidence="3">The sequence shown here is derived from an EMBL/GenBank/DDBJ whole genome shotgun (WGS) entry which is preliminary data.</text>
</comment>